<keyword evidence="6" id="KW-1185">Reference proteome</keyword>
<dbReference type="PANTHER" id="PTHR31302">
    <property type="entry name" value="TRANSMEMBRANE PROTEIN WITH METALLOPHOSPHOESTERASE DOMAIN-RELATED"/>
    <property type="match status" value="1"/>
</dbReference>
<dbReference type="GO" id="GO:0009245">
    <property type="term" value="P:lipid A biosynthetic process"/>
    <property type="evidence" value="ECO:0007669"/>
    <property type="project" value="TreeGrafter"/>
</dbReference>
<dbReference type="InterPro" id="IPR004843">
    <property type="entry name" value="Calcineurin-like_PHP"/>
</dbReference>
<dbReference type="InterPro" id="IPR051158">
    <property type="entry name" value="Metallophosphoesterase_sf"/>
</dbReference>
<gene>
    <name evidence="5" type="ORF">HDIA_4011</name>
</gene>
<evidence type="ECO:0000259" key="4">
    <source>
        <dbReference type="Pfam" id="PF00149"/>
    </source>
</evidence>
<dbReference type="KEGG" id="hdi:HDIA_4011"/>
<keyword evidence="3" id="KW-0732">Signal</keyword>
<evidence type="ECO:0000313" key="5">
    <source>
        <dbReference type="EMBL" id="SON57552.1"/>
    </source>
</evidence>
<dbReference type="EMBL" id="LT960614">
    <property type="protein sequence ID" value="SON57552.1"/>
    <property type="molecule type" value="Genomic_DNA"/>
</dbReference>
<dbReference type="Proteomes" id="UP000223606">
    <property type="component" value="Chromosome 1"/>
</dbReference>
<dbReference type="InterPro" id="IPR029052">
    <property type="entry name" value="Metallo-depent_PP-like"/>
</dbReference>
<dbReference type="Gene3D" id="3.60.21.10">
    <property type="match status" value="1"/>
</dbReference>
<dbReference type="OrthoDB" id="9780884at2"/>
<dbReference type="RefSeq" id="WP_099557790.1">
    <property type="nucleotide sequence ID" value="NZ_LT960614.1"/>
</dbReference>
<keyword evidence="1" id="KW-0479">Metal-binding</keyword>
<dbReference type="SUPFAM" id="SSF56300">
    <property type="entry name" value="Metallo-dependent phosphatases"/>
    <property type="match status" value="1"/>
</dbReference>
<reference evidence="6" key="1">
    <citation type="submission" date="2017-09" db="EMBL/GenBank/DDBJ databases">
        <title>Genome sequence of Nannocystis excedens DSM 71.</title>
        <authorList>
            <person name="Blom J."/>
        </authorList>
    </citation>
    <scope>NUCLEOTIDE SEQUENCE [LARGE SCALE GENOMIC DNA]</scope>
    <source>
        <strain evidence="6">type strain: E19</strain>
    </source>
</reference>
<dbReference type="GO" id="GO:0008758">
    <property type="term" value="F:UDP-2,3-diacylglucosamine hydrolase activity"/>
    <property type="evidence" value="ECO:0007669"/>
    <property type="project" value="TreeGrafter"/>
</dbReference>
<dbReference type="PANTHER" id="PTHR31302:SF31">
    <property type="entry name" value="PHOSPHODIESTERASE YAEI"/>
    <property type="match status" value="1"/>
</dbReference>
<evidence type="ECO:0000313" key="6">
    <source>
        <dbReference type="Proteomes" id="UP000223606"/>
    </source>
</evidence>
<dbReference type="GO" id="GO:0046872">
    <property type="term" value="F:metal ion binding"/>
    <property type="evidence" value="ECO:0007669"/>
    <property type="project" value="UniProtKB-KW"/>
</dbReference>
<sequence>MISRRTFLKLAGSALFSAIPMTAYAGLIETRYKLVTTRYEIGIPGWDDSHGRMRIAVVADIHACEPWMPLSRVSEIVEATNALKPDVTLLLGDYAAGMEHFKTADVAIADWARALGRLRAPLGVHAVLGNHDWAVGGEFCRFFLDDYAGVPVMENKAVRLSTPNGGHFWLAGLGDQIGINDYGRPGRDNLPGTLAQVTTDDPVIMMAHEPDIFPFMPARVGLTISGHTHGGQVSLPGIGPLIVPSRFGTRYAYGHVVERGRQLLVSGGLGCSRLPIRFGRPPELVLLDIVPGKSIQGPVIGLSETAQVEDHTLA</sequence>
<feature type="chain" id="PRO_5013016660" evidence="3">
    <location>
        <begin position="26"/>
        <end position="314"/>
    </location>
</feature>
<feature type="domain" description="Calcineurin-like phosphoesterase" evidence="4">
    <location>
        <begin position="53"/>
        <end position="230"/>
    </location>
</feature>
<keyword evidence="2" id="KW-0378">Hydrolase</keyword>
<dbReference type="Pfam" id="PF00149">
    <property type="entry name" value="Metallophos"/>
    <property type="match status" value="1"/>
</dbReference>
<name>A0A2C9DB50_9HYPH</name>
<protein>
    <submittedName>
        <fullName evidence="5">Phosphodiesterase YaeI</fullName>
    </submittedName>
</protein>
<dbReference type="GO" id="GO:0016020">
    <property type="term" value="C:membrane"/>
    <property type="evidence" value="ECO:0007669"/>
    <property type="project" value="GOC"/>
</dbReference>
<evidence type="ECO:0000256" key="3">
    <source>
        <dbReference type="SAM" id="SignalP"/>
    </source>
</evidence>
<proteinExistence type="predicted"/>
<organism evidence="5 6">
    <name type="scientific">Hartmannibacter diazotrophicus</name>
    <dbReference type="NCBI Taxonomy" id="1482074"/>
    <lineage>
        <taxon>Bacteria</taxon>
        <taxon>Pseudomonadati</taxon>
        <taxon>Pseudomonadota</taxon>
        <taxon>Alphaproteobacteria</taxon>
        <taxon>Hyphomicrobiales</taxon>
        <taxon>Pleomorphomonadaceae</taxon>
        <taxon>Hartmannibacter</taxon>
    </lineage>
</organism>
<evidence type="ECO:0000256" key="2">
    <source>
        <dbReference type="ARBA" id="ARBA00022801"/>
    </source>
</evidence>
<evidence type="ECO:0000256" key="1">
    <source>
        <dbReference type="ARBA" id="ARBA00022723"/>
    </source>
</evidence>
<accession>A0A2C9DB50</accession>
<feature type="signal peptide" evidence="3">
    <location>
        <begin position="1"/>
        <end position="25"/>
    </location>
</feature>
<dbReference type="AlphaFoldDB" id="A0A2C9DB50"/>